<dbReference type="AlphaFoldDB" id="A0A346Y4V2"/>
<evidence type="ECO:0000313" key="5">
    <source>
        <dbReference type="EMBL" id="AXV09499.1"/>
    </source>
</evidence>
<dbReference type="PANTHER" id="PTHR24305">
    <property type="entry name" value="CYTOCHROME P450"/>
    <property type="match status" value="1"/>
</dbReference>
<keyword evidence="3 4" id="KW-0408">Iron</keyword>
<dbReference type="PRINTS" id="PR00385">
    <property type="entry name" value="P450"/>
</dbReference>
<reference evidence="5 6" key="1">
    <citation type="submission" date="2018-09" db="EMBL/GenBank/DDBJ databases">
        <title>Complete genome sequence of Euzebya sp. DY32-46 isolated from seawater of Pacific Ocean.</title>
        <authorList>
            <person name="Xu L."/>
            <person name="Wu Y.-H."/>
            <person name="Xu X.-W."/>
        </authorList>
    </citation>
    <scope>NUCLEOTIDE SEQUENCE [LARGE SCALE GENOMIC DNA]</scope>
    <source>
        <strain evidence="5 6">DY32-46</strain>
    </source>
</reference>
<organism evidence="5 6">
    <name type="scientific">Euzebya pacifica</name>
    <dbReference type="NCBI Taxonomy" id="1608957"/>
    <lineage>
        <taxon>Bacteria</taxon>
        <taxon>Bacillati</taxon>
        <taxon>Actinomycetota</taxon>
        <taxon>Nitriliruptoria</taxon>
        <taxon>Euzebyales</taxon>
    </lineage>
</organism>
<dbReference type="InterPro" id="IPR002401">
    <property type="entry name" value="Cyt_P450_E_grp-I"/>
</dbReference>
<dbReference type="SUPFAM" id="SSF48264">
    <property type="entry name" value="Cytochrome P450"/>
    <property type="match status" value="1"/>
</dbReference>
<dbReference type="InterPro" id="IPR001128">
    <property type="entry name" value="Cyt_P450"/>
</dbReference>
<keyword evidence="3 4" id="KW-0349">Heme</keyword>
<comment type="cofactor">
    <cofactor evidence="1 3">
        <name>heme</name>
        <dbReference type="ChEBI" id="CHEBI:30413"/>
    </cofactor>
</comment>
<dbReference type="InterPro" id="IPR017972">
    <property type="entry name" value="Cyt_P450_CS"/>
</dbReference>
<sequence length="447" mass="49098">MPARPPLAPGPPANLLVGHLGLALTDHISSSWAKVHASHGDTFGLRMGPPGVGYRLTVTRDPESIGYVLGATSPFDKENHPFFEAFRDLLGTGLFSAYGEDWRWQRRVLQPLFTAKQSASYAGLVRKRAEEFTSRWIDADGPLPLRSEILRLTLMVVTDLLFGQGREDLADRLEAHFPTISAYVIERAFNPLRLPRSTPLPAIRRREAAVAEVYDLVDDVLAGAEATEDSFVGRLREAVDPETGRRFTDAEIRDQVLVFVAAGHDTTATALTMALQLLGLHPEAQARAAAEVDEVGPVDSAEAAGRLAWTTAVIDETMRLYPSAPGTGRQATADTEVDGYFVPKGSNVYTNFWGVHRHPDLWTHPEAFQPQRFVDVPALERPRHTYLPFGSGPRACIGAHTAVLEMQIILSTVLERAEVVATTRDMPVHTAITLAPAVDLPAEFHRR</sequence>
<evidence type="ECO:0000256" key="1">
    <source>
        <dbReference type="ARBA" id="ARBA00001971"/>
    </source>
</evidence>
<dbReference type="GO" id="GO:0020037">
    <property type="term" value="F:heme binding"/>
    <property type="evidence" value="ECO:0007669"/>
    <property type="project" value="InterPro"/>
</dbReference>
<name>A0A346Y4V2_9ACTN</name>
<evidence type="ECO:0000313" key="6">
    <source>
        <dbReference type="Proteomes" id="UP000264006"/>
    </source>
</evidence>
<feature type="binding site" description="axial binding residue" evidence="3">
    <location>
        <position position="396"/>
    </location>
    <ligand>
        <name>heme</name>
        <dbReference type="ChEBI" id="CHEBI:30413"/>
    </ligand>
    <ligandPart>
        <name>Fe</name>
        <dbReference type="ChEBI" id="CHEBI:18248"/>
    </ligandPart>
</feature>
<dbReference type="RefSeq" id="WP_114593674.1">
    <property type="nucleotide sequence ID" value="NZ_CP031165.1"/>
</dbReference>
<dbReference type="GO" id="GO:0004497">
    <property type="term" value="F:monooxygenase activity"/>
    <property type="evidence" value="ECO:0007669"/>
    <property type="project" value="UniProtKB-KW"/>
</dbReference>
<proteinExistence type="inferred from homology"/>
<comment type="similarity">
    <text evidence="2 4">Belongs to the cytochrome P450 family.</text>
</comment>
<keyword evidence="6" id="KW-1185">Reference proteome</keyword>
<dbReference type="Pfam" id="PF00067">
    <property type="entry name" value="p450"/>
    <property type="match status" value="1"/>
</dbReference>
<evidence type="ECO:0000256" key="4">
    <source>
        <dbReference type="RuleBase" id="RU000461"/>
    </source>
</evidence>
<dbReference type="PANTHER" id="PTHR24305:SF166">
    <property type="entry name" value="CYTOCHROME P450 12A4, MITOCHONDRIAL-RELATED"/>
    <property type="match status" value="1"/>
</dbReference>
<dbReference type="Gene3D" id="1.10.630.10">
    <property type="entry name" value="Cytochrome P450"/>
    <property type="match status" value="1"/>
</dbReference>
<evidence type="ECO:0000256" key="2">
    <source>
        <dbReference type="ARBA" id="ARBA00010617"/>
    </source>
</evidence>
<protein>
    <submittedName>
        <fullName evidence="5">Cytochrome P450</fullName>
    </submittedName>
</protein>
<dbReference type="InterPro" id="IPR036396">
    <property type="entry name" value="Cyt_P450_sf"/>
</dbReference>
<evidence type="ECO:0000256" key="3">
    <source>
        <dbReference type="PIRSR" id="PIRSR602401-1"/>
    </source>
</evidence>
<keyword evidence="3 4" id="KW-0479">Metal-binding</keyword>
<keyword evidence="4" id="KW-0503">Monooxygenase</keyword>
<dbReference type="InterPro" id="IPR050121">
    <property type="entry name" value="Cytochrome_P450_monoxygenase"/>
</dbReference>
<dbReference type="PROSITE" id="PS00086">
    <property type="entry name" value="CYTOCHROME_P450"/>
    <property type="match status" value="1"/>
</dbReference>
<keyword evidence="4" id="KW-0560">Oxidoreductase</keyword>
<accession>A0A346Y4V2</accession>
<dbReference type="EMBL" id="CP031165">
    <property type="protein sequence ID" value="AXV09499.1"/>
    <property type="molecule type" value="Genomic_DNA"/>
</dbReference>
<dbReference type="KEGG" id="euz:DVS28_a4842"/>
<dbReference type="GO" id="GO:0016705">
    <property type="term" value="F:oxidoreductase activity, acting on paired donors, with incorporation or reduction of molecular oxygen"/>
    <property type="evidence" value="ECO:0007669"/>
    <property type="project" value="InterPro"/>
</dbReference>
<gene>
    <name evidence="5" type="ORF">DVS28_a4842</name>
</gene>
<dbReference type="Proteomes" id="UP000264006">
    <property type="component" value="Chromosome"/>
</dbReference>
<dbReference type="PRINTS" id="PR00463">
    <property type="entry name" value="EP450I"/>
</dbReference>
<dbReference type="GO" id="GO:0005506">
    <property type="term" value="F:iron ion binding"/>
    <property type="evidence" value="ECO:0007669"/>
    <property type="project" value="InterPro"/>
</dbReference>
<dbReference type="OrthoDB" id="7376058at2"/>